<dbReference type="Gene3D" id="1.10.287.470">
    <property type="entry name" value="Helix hairpin bin"/>
    <property type="match status" value="1"/>
</dbReference>
<dbReference type="EMBL" id="LR699119">
    <property type="protein sequence ID" value="VVC76109.1"/>
    <property type="molecule type" value="Genomic_DNA"/>
</dbReference>
<dbReference type="Pfam" id="PF25954">
    <property type="entry name" value="Beta-barrel_RND_2"/>
    <property type="match status" value="1"/>
</dbReference>
<name>A0A5E4PGK6_9COXI</name>
<evidence type="ECO:0000256" key="1">
    <source>
        <dbReference type="ARBA" id="ARBA00009477"/>
    </source>
</evidence>
<dbReference type="InterPro" id="IPR058647">
    <property type="entry name" value="BSH_CzcB-like"/>
</dbReference>
<dbReference type="AlphaFoldDB" id="A0A5E4PGK6"/>
<dbReference type="Gene3D" id="2.40.420.20">
    <property type="match status" value="1"/>
</dbReference>
<dbReference type="KEGG" id="asip:AQUSIP_14140"/>
<evidence type="ECO:0000313" key="5">
    <source>
        <dbReference type="EMBL" id="VVC76109.1"/>
    </source>
</evidence>
<proteinExistence type="inferred from homology"/>
<sequence>MSRPMSKMLIYTGIFFAILFGIYGVKKILFMWYMSHYQPPAVTISETTAKRMAWQSYLNAVGTLNAVNGVDLSSEAAGIIEELRFNSGQYVRKGDVILSMRSHNEQATLKNNQATLQLARINYEREKTLFDKHVSSKAALDSRYAELLRAQAGVESAQAQIQQKTITAPFDGRLGIRQVNLGQYVSPGTVLVTLQSLDPLYVSFSLPEQYLADLYLGQNIDVSVNFGKGKTVQGTITAINSKVEPSSRNVLVQATIPNPNYQLYPGMYGLVKIWLKKDKEMPVVVPQTAISYSLSGDYVFIIKNESDNKNEKNLHVYRQYVKVGERRDSEATILEGLKPGDSVVTSGQLKLQNGTRVVIDNSVELS</sequence>
<dbReference type="InterPro" id="IPR058792">
    <property type="entry name" value="Beta-barrel_RND_2"/>
</dbReference>
<reference evidence="5 6" key="1">
    <citation type="submission" date="2019-08" db="EMBL/GenBank/DDBJ databases">
        <authorList>
            <person name="Guy L."/>
        </authorList>
    </citation>
    <scope>NUCLEOTIDE SEQUENCE [LARGE SCALE GENOMIC DNA]</scope>
    <source>
        <strain evidence="5 6">SGT-108</strain>
    </source>
</reference>
<dbReference type="GO" id="GO:0015562">
    <property type="term" value="F:efflux transmembrane transporter activity"/>
    <property type="evidence" value="ECO:0007669"/>
    <property type="project" value="TreeGrafter"/>
</dbReference>
<accession>A0A5E4PGK6</accession>
<dbReference type="InterPro" id="IPR006143">
    <property type="entry name" value="RND_pump_MFP"/>
</dbReference>
<evidence type="ECO:0000259" key="3">
    <source>
        <dbReference type="Pfam" id="PF25967"/>
    </source>
</evidence>
<evidence type="ECO:0000313" key="6">
    <source>
        <dbReference type="Proteomes" id="UP000324194"/>
    </source>
</evidence>
<dbReference type="InterPro" id="IPR058627">
    <property type="entry name" value="MdtA-like_C"/>
</dbReference>
<dbReference type="Pfam" id="PF25967">
    <property type="entry name" value="RND-MFP_C"/>
    <property type="match status" value="1"/>
</dbReference>
<dbReference type="Pfam" id="PF25973">
    <property type="entry name" value="BSH_CzcB"/>
    <property type="match status" value="1"/>
</dbReference>
<dbReference type="SUPFAM" id="SSF111369">
    <property type="entry name" value="HlyD-like secretion proteins"/>
    <property type="match status" value="1"/>
</dbReference>
<evidence type="ECO:0000259" key="2">
    <source>
        <dbReference type="Pfam" id="PF25954"/>
    </source>
</evidence>
<dbReference type="Proteomes" id="UP000324194">
    <property type="component" value="Chromosome 1"/>
</dbReference>
<gene>
    <name evidence="5" type="primary">bepF</name>
    <name evidence="5" type="ORF">AQUSIP_14140</name>
</gene>
<feature type="domain" description="CusB-like beta-barrel" evidence="2">
    <location>
        <begin position="202"/>
        <end position="272"/>
    </location>
</feature>
<organism evidence="5 6">
    <name type="scientific">Aquicella siphonis</name>
    <dbReference type="NCBI Taxonomy" id="254247"/>
    <lineage>
        <taxon>Bacteria</taxon>
        <taxon>Pseudomonadati</taxon>
        <taxon>Pseudomonadota</taxon>
        <taxon>Gammaproteobacteria</taxon>
        <taxon>Legionellales</taxon>
        <taxon>Coxiellaceae</taxon>
        <taxon>Aquicella</taxon>
    </lineage>
</organism>
<keyword evidence="6" id="KW-1185">Reference proteome</keyword>
<dbReference type="FunFam" id="2.40.30.170:FF:000010">
    <property type="entry name" value="Efflux RND transporter periplasmic adaptor subunit"/>
    <property type="match status" value="1"/>
</dbReference>
<feature type="domain" description="CzcB-like barrel-sandwich hybrid" evidence="4">
    <location>
        <begin position="73"/>
        <end position="193"/>
    </location>
</feature>
<protein>
    <submittedName>
        <fullName evidence="5">Efflux pump periplasmic linker BepF</fullName>
    </submittedName>
</protein>
<dbReference type="Gene3D" id="2.40.50.100">
    <property type="match status" value="1"/>
</dbReference>
<evidence type="ECO:0000259" key="4">
    <source>
        <dbReference type="Pfam" id="PF25973"/>
    </source>
</evidence>
<feature type="domain" description="Multidrug resistance protein MdtA-like C-terminal permuted SH3" evidence="3">
    <location>
        <begin position="283"/>
        <end position="347"/>
    </location>
</feature>
<dbReference type="RefSeq" id="WP_148339356.1">
    <property type="nucleotide sequence ID" value="NZ_LR699119.1"/>
</dbReference>
<dbReference type="NCBIfam" id="TIGR01730">
    <property type="entry name" value="RND_mfp"/>
    <property type="match status" value="1"/>
</dbReference>
<dbReference type="PANTHER" id="PTHR30469:SF11">
    <property type="entry name" value="BLL4320 PROTEIN"/>
    <property type="match status" value="1"/>
</dbReference>
<dbReference type="OrthoDB" id="9806939at2"/>
<dbReference type="GO" id="GO:1990281">
    <property type="term" value="C:efflux pump complex"/>
    <property type="evidence" value="ECO:0007669"/>
    <property type="project" value="TreeGrafter"/>
</dbReference>
<dbReference type="PANTHER" id="PTHR30469">
    <property type="entry name" value="MULTIDRUG RESISTANCE PROTEIN MDTA"/>
    <property type="match status" value="1"/>
</dbReference>
<dbReference type="Gene3D" id="2.40.30.170">
    <property type="match status" value="1"/>
</dbReference>
<comment type="similarity">
    <text evidence="1">Belongs to the membrane fusion protein (MFP) (TC 8.A.1) family.</text>
</comment>